<dbReference type="GO" id="GO:0005524">
    <property type="term" value="F:ATP binding"/>
    <property type="evidence" value="ECO:0007669"/>
    <property type="project" value="UniProtKB-UniRule"/>
</dbReference>
<gene>
    <name evidence="31" type="primary">CDC42BPA</name>
</gene>
<dbReference type="Gene3D" id="3.30.60.20">
    <property type="match status" value="1"/>
</dbReference>
<dbReference type="SMART" id="SM00133">
    <property type="entry name" value="S_TK_X"/>
    <property type="match status" value="1"/>
</dbReference>
<dbReference type="InterPro" id="IPR001180">
    <property type="entry name" value="CNH_dom"/>
</dbReference>
<feature type="domain" description="AGC-kinase C-terminal" evidence="30">
    <location>
        <begin position="344"/>
        <end position="414"/>
    </location>
</feature>
<evidence type="ECO:0000259" key="26">
    <source>
        <dbReference type="PROSITE" id="PS50011"/>
    </source>
</evidence>
<feature type="coiled-coil region" evidence="23">
    <location>
        <begin position="441"/>
        <end position="669"/>
    </location>
</feature>
<evidence type="ECO:0000256" key="8">
    <source>
        <dbReference type="ARBA" id="ARBA00022553"/>
    </source>
</evidence>
<proteinExistence type="inferred from homology"/>
<keyword evidence="16 23" id="KW-0175">Coiled coil</keyword>
<dbReference type="SUPFAM" id="SSF69322">
    <property type="entry name" value="Tricorn protease domain 2"/>
    <property type="match status" value="1"/>
</dbReference>
<evidence type="ECO:0000259" key="28">
    <source>
        <dbReference type="PROSITE" id="PS50108"/>
    </source>
</evidence>
<comment type="subcellular location">
    <subcellularLocation>
        <location evidence="3">Cell projection</location>
        <location evidence="3">Lamellipodium</location>
    </subcellularLocation>
    <subcellularLocation>
        <location evidence="2">Cytoplasm</location>
    </subcellularLocation>
</comment>
<dbReference type="SMART" id="SM00036">
    <property type="entry name" value="CNH"/>
    <property type="match status" value="1"/>
</dbReference>
<reference evidence="31 32" key="1">
    <citation type="journal article" date="2007" name="Nature">
        <title>Genome of the marsupial Monodelphis domestica reveals innovation in non-coding sequences.</title>
        <authorList>
            <person name="Mikkelsen T.S."/>
            <person name="Wakefield M.J."/>
            <person name="Aken B."/>
            <person name="Amemiya C.T."/>
            <person name="Chang J.L."/>
            <person name="Duke S."/>
            <person name="Garber M."/>
            <person name="Gentles A.J."/>
            <person name="Goodstadt L."/>
            <person name="Heger A."/>
            <person name="Jurka J."/>
            <person name="Kamal M."/>
            <person name="Mauceli E."/>
            <person name="Searle S.M."/>
            <person name="Sharpe T."/>
            <person name="Baker M.L."/>
            <person name="Batzer M.A."/>
            <person name="Benos P.V."/>
            <person name="Belov K."/>
            <person name="Clamp M."/>
            <person name="Cook A."/>
            <person name="Cuff J."/>
            <person name="Das R."/>
            <person name="Davidow L."/>
            <person name="Deakin J.E."/>
            <person name="Fazzari M.J."/>
            <person name="Glass J.L."/>
            <person name="Grabherr M."/>
            <person name="Greally J.M."/>
            <person name="Gu W."/>
            <person name="Hore T.A."/>
            <person name="Huttley G.A."/>
            <person name="Kleber M."/>
            <person name="Jirtle R.L."/>
            <person name="Koina E."/>
            <person name="Lee J.T."/>
            <person name="Mahony S."/>
            <person name="Marra M.A."/>
            <person name="Miller R.D."/>
            <person name="Nicholls R.D."/>
            <person name="Oda M."/>
            <person name="Papenfuss A.T."/>
            <person name="Parra Z.E."/>
            <person name="Pollock D.D."/>
            <person name="Ray D.A."/>
            <person name="Schein J.E."/>
            <person name="Speed T.P."/>
            <person name="Thompson K."/>
            <person name="VandeBerg J.L."/>
            <person name="Wade C.M."/>
            <person name="Walker J.A."/>
            <person name="Waters P.D."/>
            <person name="Webber C."/>
            <person name="Weidman J.R."/>
            <person name="Xie X."/>
            <person name="Zody M.C."/>
            <person name="Baldwin J."/>
            <person name="Abdouelleil A."/>
            <person name="Abdulkadir J."/>
            <person name="Abebe A."/>
            <person name="Abera B."/>
            <person name="Abreu J."/>
            <person name="Acer S.C."/>
            <person name="Aftuck L."/>
            <person name="Alexander A."/>
            <person name="An P."/>
            <person name="Anderson E."/>
            <person name="Anderson S."/>
            <person name="Arachi H."/>
            <person name="Azer M."/>
            <person name="Bachantsang P."/>
            <person name="Barry A."/>
            <person name="Bayul T."/>
            <person name="Berlin A."/>
            <person name="Bessette D."/>
            <person name="Bloom T."/>
            <person name="Bloom T."/>
            <person name="Boguslavskiy L."/>
            <person name="Bonnet C."/>
            <person name="Boukhgalter B."/>
            <person name="Bourzgui I."/>
            <person name="Brown A."/>
            <person name="Cahill P."/>
            <person name="Channer S."/>
            <person name="Cheshatsang Y."/>
            <person name="Chuda L."/>
            <person name="Citroen M."/>
            <person name="Collymore A."/>
            <person name="Cooke P."/>
            <person name="Costello M."/>
            <person name="D'Aco K."/>
            <person name="Daza R."/>
            <person name="De Haan G."/>
            <person name="DeGray S."/>
            <person name="DeMaso C."/>
            <person name="Dhargay N."/>
            <person name="Dooley K."/>
            <person name="Dooley E."/>
            <person name="Doricent M."/>
            <person name="Dorje P."/>
            <person name="Dorjee K."/>
            <person name="Dupes A."/>
            <person name="Elong R."/>
            <person name="Falk J."/>
            <person name="Farina A."/>
            <person name="Faro S."/>
            <person name="Ferguson D."/>
            <person name="Fisher S."/>
            <person name="Foley C.D."/>
            <person name="Franke A."/>
            <person name="Friedrich D."/>
            <person name="Gadbois L."/>
            <person name="Gearin G."/>
            <person name="Gearin C.R."/>
            <person name="Giannoukos G."/>
            <person name="Goode T."/>
            <person name="Graham J."/>
            <person name="Grandbois E."/>
            <person name="Grewal S."/>
            <person name="Gyaltsen K."/>
            <person name="Hafez N."/>
            <person name="Hagos B."/>
            <person name="Hall J."/>
            <person name="Henson C."/>
            <person name="Hollinger A."/>
            <person name="Honan T."/>
            <person name="Huard M.D."/>
            <person name="Hughes L."/>
            <person name="Hurhula B."/>
            <person name="Husby M.E."/>
            <person name="Kamat A."/>
            <person name="Kanga B."/>
            <person name="Kashin S."/>
            <person name="Khazanovich D."/>
            <person name="Kisner P."/>
            <person name="Lance K."/>
            <person name="Lara M."/>
            <person name="Lee W."/>
            <person name="Lennon N."/>
            <person name="Letendre F."/>
            <person name="LeVine R."/>
            <person name="Lipovsky A."/>
            <person name="Liu X."/>
            <person name="Liu J."/>
            <person name="Liu S."/>
            <person name="Lokyitsang T."/>
            <person name="Lokyitsang Y."/>
            <person name="Lubonja R."/>
            <person name="Lui A."/>
            <person name="MacDonald P."/>
            <person name="Magnisalis V."/>
            <person name="Maru K."/>
            <person name="Matthews C."/>
            <person name="McCusker W."/>
            <person name="McDonough S."/>
            <person name="Mehta T."/>
            <person name="Meldrim J."/>
            <person name="Meneus L."/>
            <person name="Mihai O."/>
            <person name="Mihalev A."/>
            <person name="Mihova T."/>
            <person name="Mittelman R."/>
            <person name="Mlenga V."/>
            <person name="Montmayeur A."/>
            <person name="Mulrain L."/>
            <person name="Navidi A."/>
            <person name="Naylor J."/>
            <person name="Negash T."/>
            <person name="Nguyen T."/>
            <person name="Nguyen N."/>
            <person name="Nicol R."/>
            <person name="Norbu C."/>
            <person name="Norbu N."/>
            <person name="Novod N."/>
            <person name="O'Neill B."/>
            <person name="Osman S."/>
            <person name="Markiewicz E."/>
            <person name="Oyono O.L."/>
            <person name="Patti C."/>
            <person name="Phunkhang P."/>
            <person name="Pierre F."/>
            <person name="Priest M."/>
            <person name="Raghuraman S."/>
            <person name="Rege F."/>
            <person name="Reyes R."/>
            <person name="Rise C."/>
            <person name="Rogov P."/>
            <person name="Ross K."/>
            <person name="Ryan E."/>
            <person name="Settipalli S."/>
            <person name="Shea T."/>
            <person name="Sherpa N."/>
            <person name="Shi L."/>
            <person name="Shih D."/>
            <person name="Sparrow T."/>
            <person name="Spaulding J."/>
            <person name="Stalker J."/>
            <person name="Stange-Thomann N."/>
            <person name="Stavropoulos S."/>
            <person name="Stone C."/>
            <person name="Strader C."/>
            <person name="Tesfaye S."/>
            <person name="Thomson T."/>
            <person name="Thoulutsang Y."/>
            <person name="Thoulutsang D."/>
            <person name="Topham K."/>
            <person name="Topping I."/>
            <person name="Tsamla T."/>
            <person name="Vassiliev H."/>
            <person name="Vo A."/>
            <person name="Wangchuk T."/>
            <person name="Wangdi T."/>
            <person name="Weiand M."/>
            <person name="Wilkinson J."/>
            <person name="Wilson A."/>
            <person name="Yadav S."/>
            <person name="Young G."/>
            <person name="Yu Q."/>
            <person name="Zembek L."/>
            <person name="Zhong D."/>
            <person name="Zimmer A."/>
            <person name="Zwirko Z."/>
            <person name="Jaffe D.B."/>
            <person name="Alvarez P."/>
            <person name="Brockman W."/>
            <person name="Butler J."/>
            <person name="Chin C."/>
            <person name="Gnerre S."/>
            <person name="MacCallum I."/>
            <person name="Graves J.A."/>
            <person name="Ponting C.P."/>
            <person name="Breen M."/>
            <person name="Samollow P.B."/>
            <person name="Lander E.S."/>
            <person name="Lindblad-Toh K."/>
        </authorList>
    </citation>
    <scope>NUCLEOTIDE SEQUENCE [LARGE SCALE GENOMIC DNA]</scope>
</reference>
<dbReference type="Proteomes" id="UP000002280">
    <property type="component" value="Chromosome 2"/>
</dbReference>
<feature type="domain" description="Protein kinase" evidence="26">
    <location>
        <begin position="77"/>
        <end position="343"/>
    </location>
</feature>
<comment type="similarity">
    <text evidence="4">Belongs to the protein kinase superfamily. AGC Ser/Thr protein kinase family. DMPK subfamily.</text>
</comment>
<dbReference type="EC" id="2.7.11.1" evidence="5"/>
<comment type="catalytic activity">
    <reaction evidence="18">
        <text>L-threonyl-[protein] + ATP = O-phospho-L-threonyl-[protein] + ADP + H(+)</text>
        <dbReference type="Rhea" id="RHEA:46608"/>
        <dbReference type="Rhea" id="RHEA-COMP:11060"/>
        <dbReference type="Rhea" id="RHEA-COMP:11605"/>
        <dbReference type="ChEBI" id="CHEBI:15378"/>
        <dbReference type="ChEBI" id="CHEBI:30013"/>
        <dbReference type="ChEBI" id="CHEBI:30616"/>
        <dbReference type="ChEBI" id="CHEBI:61977"/>
        <dbReference type="ChEBI" id="CHEBI:456216"/>
        <dbReference type="EC" id="2.7.11.1"/>
    </reaction>
</comment>
<dbReference type="Pfam" id="PF00069">
    <property type="entry name" value="Pkinase"/>
    <property type="match status" value="1"/>
</dbReference>
<dbReference type="SMART" id="SM00109">
    <property type="entry name" value="C1"/>
    <property type="match status" value="1"/>
</dbReference>
<feature type="domain" description="Phorbol-ester/DAG-type" evidence="27">
    <location>
        <begin position="972"/>
        <end position="1022"/>
    </location>
</feature>
<keyword evidence="8" id="KW-0597">Phosphoprotein</keyword>
<dbReference type="Pfam" id="PF00780">
    <property type="entry name" value="CNH"/>
    <property type="match status" value="1"/>
</dbReference>
<dbReference type="CDD" id="cd01243">
    <property type="entry name" value="PH_MRCK"/>
    <property type="match status" value="1"/>
</dbReference>
<keyword evidence="17" id="KW-0966">Cell projection</keyword>
<dbReference type="InterPro" id="IPR000719">
    <property type="entry name" value="Prot_kinase_dom"/>
</dbReference>
<evidence type="ECO:0000256" key="16">
    <source>
        <dbReference type="ARBA" id="ARBA00023054"/>
    </source>
</evidence>
<evidence type="ECO:0000313" key="31">
    <source>
        <dbReference type="Ensembl" id="ENSMODP00000044648.1"/>
    </source>
</evidence>
<feature type="compositionally biased region" description="Polar residues" evidence="24">
    <location>
        <begin position="1620"/>
        <end position="1634"/>
    </location>
</feature>
<dbReference type="FunFam" id="1.10.510.10:FF:000014">
    <property type="entry name" value="Non-specific serine/threonine protein kinase"/>
    <property type="match status" value="1"/>
</dbReference>
<dbReference type="PROSITE" id="PS50011">
    <property type="entry name" value="PROTEIN_KINASE_DOM"/>
    <property type="match status" value="1"/>
</dbReference>
<evidence type="ECO:0000259" key="30">
    <source>
        <dbReference type="PROSITE" id="PS51285"/>
    </source>
</evidence>
<dbReference type="GeneTree" id="ENSGT01030000234517"/>
<name>A0A5F8GAW1_MONDO</name>
<dbReference type="PROSITE" id="PS50108">
    <property type="entry name" value="CRIB"/>
    <property type="match status" value="1"/>
</dbReference>
<dbReference type="CDD" id="cd00132">
    <property type="entry name" value="CRIB"/>
    <property type="match status" value="1"/>
</dbReference>
<dbReference type="InterPro" id="IPR017892">
    <property type="entry name" value="Pkinase_C"/>
</dbReference>
<keyword evidence="6" id="KW-0963">Cytoplasm</keyword>
<protein>
    <recommendedName>
        <fullName evidence="20">Serine/threonine-protein kinase MRCK alpha</fullName>
        <ecNumber evidence="5">2.7.11.1</ecNumber>
    </recommendedName>
    <alternativeName>
        <fullName evidence="21">CDC42-binding protein kinase alpha</fullName>
    </alternativeName>
</protein>
<feature type="domain" description="CRIB" evidence="28">
    <location>
        <begin position="1531"/>
        <end position="1544"/>
    </location>
</feature>
<keyword evidence="15 22" id="KW-0067">ATP-binding</keyword>
<evidence type="ECO:0000256" key="11">
    <source>
        <dbReference type="ARBA" id="ARBA00022741"/>
    </source>
</evidence>
<evidence type="ECO:0000256" key="10">
    <source>
        <dbReference type="ARBA" id="ARBA00022723"/>
    </source>
</evidence>
<dbReference type="PROSITE" id="PS00108">
    <property type="entry name" value="PROTEIN_KINASE_ST"/>
    <property type="match status" value="1"/>
</dbReference>
<evidence type="ECO:0000256" key="5">
    <source>
        <dbReference type="ARBA" id="ARBA00012513"/>
    </source>
</evidence>
<keyword evidence="14" id="KW-0862">Zinc</keyword>
<keyword evidence="12" id="KW-0863">Zinc-finger</keyword>
<evidence type="ECO:0000256" key="4">
    <source>
        <dbReference type="ARBA" id="ARBA00005719"/>
    </source>
</evidence>
<feature type="compositionally biased region" description="Low complexity" evidence="24">
    <location>
        <begin position="1585"/>
        <end position="1600"/>
    </location>
</feature>
<dbReference type="PROSITE" id="PS50081">
    <property type="entry name" value="ZF_DAG_PE_2"/>
    <property type="match status" value="1"/>
</dbReference>
<dbReference type="Pfam" id="PF15796">
    <property type="entry name" value="KELK"/>
    <property type="match status" value="1"/>
</dbReference>
<evidence type="ECO:0000256" key="22">
    <source>
        <dbReference type="PROSITE-ProRule" id="PRU10141"/>
    </source>
</evidence>
<dbReference type="Pfam" id="PF08826">
    <property type="entry name" value="DMPK_coil"/>
    <property type="match status" value="1"/>
</dbReference>
<feature type="compositionally biased region" description="Basic and acidic residues" evidence="24">
    <location>
        <begin position="1642"/>
        <end position="1655"/>
    </location>
</feature>
<reference evidence="31" key="3">
    <citation type="submission" date="2025-09" db="UniProtKB">
        <authorList>
            <consortium name="Ensembl"/>
        </authorList>
    </citation>
    <scope>IDENTIFICATION</scope>
</reference>
<dbReference type="Gene3D" id="3.30.200.20">
    <property type="entry name" value="Phosphorylase Kinase, domain 1"/>
    <property type="match status" value="1"/>
</dbReference>
<keyword evidence="32" id="KW-1185">Reference proteome</keyword>
<dbReference type="Pfam" id="PF25346">
    <property type="entry name" value="PH_MRCK"/>
    <property type="match status" value="1"/>
</dbReference>
<evidence type="ECO:0000259" key="25">
    <source>
        <dbReference type="PROSITE" id="PS50003"/>
    </source>
</evidence>
<evidence type="ECO:0000313" key="32">
    <source>
        <dbReference type="Proteomes" id="UP000002280"/>
    </source>
</evidence>
<dbReference type="GO" id="GO:0008270">
    <property type="term" value="F:zinc ion binding"/>
    <property type="evidence" value="ECO:0007669"/>
    <property type="project" value="UniProtKB-KW"/>
</dbReference>
<dbReference type="InterPro" id="IPR031597">
    <property type="entry name" value="KELK"/>
</dbReference>
<evidence type="ECO:0000256" key="1">
    <source>
        <dbReference type="ARBA" id="ARBA00001946"/>
    </source>
</evidence>
<dbReference type="GO" id="GO:0030027">
    <property type="term" value="C:lamellipodium"/>
    <property type="evidence" value="ECO:0007669"/>
    <property type="project" value="UniProtKB-SubCell"/>
</dbReference>
<reference evidence="31" key="2">
    <citation type="submission" date="2025-08" db="UniProtKB">
        <authorList>
            <consortium name="Ensembl"/>
        </authorList>
    </citation>
    <scope>IDENTIFICATION</scope>
</reference>
<evidence type="ECO:0000256" key="17">
    <source>
        <dbReference type="ARBA" id="ARBA00023273"/>
    </source>
</evidence>
<evidence type="ECO:0000256" key="9">
    <source>
        <dbReference type="ARBA" id="ARBA00022679"/>
    </source>
</evidence>
<evidence type="ECO:0000256" key="20">
    <source>
        <dbReference type="ARBA" id="ARBA00073692"/>
    </source>
</evidence>
<evidence type="ECO:0000256" key="23">
    <source>
        <dbReference type="SAM" id="Coils"/>
    </source>
</evidence>
<organism evidence="31 32">
    <name type="scientific">Monodelphis domestica</name>
    <name type="common">Gray short-tailed opossum</name>
    <dbReference type="NCBI Taxonomy" id="13616"/>
    <lineage>
        <taxon>Eukaryota</taxon>
        <taxon>Metazoa</taxon>
        <taxon>Chordata</taxon>
        <taxon>Craniata</taxon>
        <taxon>Vertebrata</taxon>
        <taxon>Euteleostomi</taxon>
        <taxon>Mammalia</taxon>
        <taxon>Metatheria</taxon>
        <taxon>Didelphimorphia</taxon>
        <taxon>Didelphidae</taxon>
        <taxon>Monodelphis</taxon>
    </lineage>
</organism>
<feature type="domain" description="CNH" evidence="29">
    <location>
        <begin position="1187"/>
        <end position="1459"/>
    </location>
</feature>
<dbReference type="GO" id="GO:0106310">
    <property type="term" value="F:protein serine kinase activity"/>
    <property type="evidence" value="ECO:0007669"/>
    <property type="project" value="RHEA"/>
</dbReference>
<keyword evidence="13" id="KW-0418">Kinase</keyword>
<dbReference type="InterPro" id="IPR000961">
    <property type="entry name" value="AGC-kinase_C"/>
</dbReference>
<dbReference type="SMART" id="SM00285">
    <property type="entry name" value="PBD"/>
    <property type="match status" value="1"/>
</dbReference>
<feature type="region of interest" description="Disordered" evidence="24">
    <location>
        <begin position="939"/>
        <end position="958"/>
    </location>
</feature>
<evidence type="ECO:0000259" key="27">
    <source>
        <dbReference type="PROSITE" id="PS50081"/>
    </source>
</evidence>
<dbReference type="InterPro" id="IPR011009">
    <property type="entry name" value="Kinase-like_dom_sf"/>
</dbReference>
<dbReference type="SUPFAM" id="SSF56112">
    <property type="entry name" value="Protein kinase-like (PK-like)"/>
    <property type="match status" value="1"/>
</dbReference>
<evidence type="ECO:0000256" key="24">
    <source>
        <dbReference type="SAM" id="MobiDB-lite"/>
    </source>
</evidence>
<keyword evidence="7" id="KW-0723">Serine/threonine-protein kinase</keyword>
<dbReference type="FunFam" id="1.20.5.340:FF:000010">
    <property type="entry name" value="Non-specific serine/threonine protein kinase"/>
    <property type="match status" value="1"/>
</dbReference>
<dbReference type="PANTHER" id="PTHR22988:SF31">
    <property type="entry name" value="SERINE_THREONINE-PROTEIN KINASE MRCK ALPHA"/>
    <property type="match status" value="1"/>
</dbReference>
<dbReference type="PROSITE" id="PS00107">
    <property type="entry name" value="PROTEIN_KINASE_ATP"/>
    <property type="match status" value="1"/>
</dbReference>
<dbReference type="Pfam" id="PF00433">
    <property type="entry name" value="Pkinase_C"/>
    <property type="match status" value="1"/>
</dbReference>
<evidence type="ECO:0000256" key="14">
    <source>
        <dbReference type="ARBA" id="ARBA00022833"/>
    </source>
</evidence>
<dbReference type="FunFam" id="2.30.29.30:FF:000032">
    <property type="entry name" value="Non-specific serine/threonine protein kinase"/>
    <property type="match status" value="1"/>
</dbReference>
<dbReference type="Ensembl" id="ENSMODT00000068110.1">
    <property type="protein sequence ID" value="ENSMODP00000044648.1"/>
    <property type="gene ID" value="ENSMODG00000006246.4"/>
</dbReference>
<evidence type="ECO:0000256" key="13">
    <source>
        <dbReference type="ARBA" id="ARBA00022777"/>
    </source>
</evidence>
<dbReference type="GO" id="GO:0005737">
    <property type="term" value="C:cytoplasm"/>
    <property type="evidence" value="ECO:0007669"/>
    <property type="project" value="UniProtKB-SubCell"/>
</dbReference>
<dbReference type="Gene3D" id="1.10.510.10">
    <property type="entry name" value="Transferase(Phosphotransferase) domain 1"/>
    <property type="match status" value="1"/>
</dbReference>
<dbReference type="FunFam" id="3.30.200.20:FF:001055">
    <property type="entry name" value="Serine/threonine-protein kinase MRCK beta"/>
    <property type="match status" value="1"/>
</dbReference>
<evidence type="ECO:0000256" key="2">
    <source>
        <dbReference type="ARBA" id="ARBA00004496"/>
    </source>
</evidence>
<feature type="compositionally biased region" description="Low complexity" evidence="24">
    <location>
        <begin position="1656"/>
        <end position="1667"/>
    </location>
</feature>
<dbReference type="Gene3D" id="2.30.29.30">
    <property type="entry name" value="Pleckstrin-homology domain (PH domain)/Phosphotyrosine-binding domain (PTB)"/>
    <property type="match status" value="1"/>
</dbReference>
<dbReference type="SMART" id="SM00220">
    <property type="entry name" value="S_TKc"/>
    <property type="match status" value="1"/>
</dbReference>
<dbReference type="PROSITE" id="PS50219">
    <property type="entry name" value="CNH"/>
    <property type="match status" value="1"/>
</dbReference>
<evidence type="ECO:0000256" key="21">
    <source>
        <dbReference type="ARBA" id="ARBA00076683"/>
    </source>
</evidence>
<dbReference type="GO" id="GO:0007010">
    <property type="term" value="P:cytoskeleton organization"/>
    <property type="evidence" value="ECO:0007669"/>
    <property type="project" value="UniProtKB-ARBA"/>
</dbReference>
<dbReference type="GO" id="GO:0004674">
    <property type="term" value="F:protein serine/threonine kinase activity"/>
    <property type="evidence" value="ECO:0007669"/>
    <property type="project" value="UniProtKB-KW"/>
</dbReference>
<keyword evidence="9" id="KW-0808">Transferase</keyword>
<dbReference type="PANTHER" id="PTHR22988">
    <property type="entry name" value="MYOTONIC DYSTROPHY S/T KINASE-RELATED"/>
    <property type="match status" value="1"/>
</dbReference>
<dbReference type="InterPro" id="IPR050839">
    <property type="entry name" value="Rho-assoc_Ser/Thr_Kinase"/>
</dbReference>
<evidence type="ECO:0000256" key="19">
    <source>
        <dbReference type="ARBA" id="ARBA00048679"/>
    </source>
</evidence>
<evidence type="ECO:0000256" key="7">
    <source>
        <dbReference type="ARBA" id="ARBA00022527"/>
    </source>
</evidence>
<dbReference type="PROSITE" id="PS51285">
    <property type="entry name" value="AGC_KINASE_CTER"/>
    <property type="match status" value="1"/>
</dbReference>
<sequence length="1692" mass="192691">MSGEVRLRQLEQFILDGPVQTNGQCFSVETLLDILICLYDECNNSPLRREKNIVEYLEWAKPFTSKVKQMRLHKEDFEILKVIGRGAFGEVAVVKLKNADKVFAMKILNKWEMLKRAETACFREERDVLVNGDNKWITTLHYAFQDDNYLYLVMDYYVGGDLLTLLSKFEDRLPEDMARFYLAEMVIAIDSVHQLHYVHRDIKPDNILMDMNGHIRLADFGSCLKLMEDGTVQSSVAVGTPDYISPEILQAMEDGKGKYGPECDWWSLGVCMYEMLYGETPFYAESLVETYGKIMNHKERFQFPVQVTDVSESAKDLIRRLICSREHRLGQNGIDDFKNHPFFAGIDWENIRNCEAPYIPEVSSPTDTSNFDVDDDCLKNSETMPPPTHTAFSGHHLPFVGFTYTSSCVLSDRSCLRVTAGPPSMDVDVSIQRTLEDSLATEAYERRIRRLEQEKLELSRKLQESTQTVQALQYSTVDGPLTANKDLEIKNLKEEIEKLRKQVTDSDHLEQQLEEASSMRRELDDASRQIKASEKQIKLLKQEREDLNKELVESSERLKSQTKELKDAHSQRKLAMQEFSEMNERLTDLHSQKQKLARQVRDKEEEMELVMQKVESLRQELRKTERAKKELEVHVESVTAEASKDRKLRERSEQYSKQLENELEGLKQKQIGRSPGISSIEHQQEITKLKADLEKKSIFYEEELSKRNVIHTNEIKNLKKELRDAEGQQLALKKEIMILKDKLEKTRRESQNEREEFESEFKQKYEREKILLTEENKKLSNELDKLTAMFERLSINNRQLEEEMRDLADKKESVAHWEAQITEIIQWVSDEKDARGYLQALASKMTEELEALRNSSLGTRATDMPWKMRRFAKLDMSARLELQSALDAEIKAKQAIQEELNKVKALNISTECKLQESEKKNLELLSEIEKLKKETEELKSEKGMEITDHPPRSAHTPTMRSAYIGSGISPKAHQLVVKSFNTPTKCNQCTSLMVGLIRQGCACEVCGFSCHVTCADKAPAFCPIPPEQTKAPLGIDPQKGVGTAYEGHVRIPKPAGVKKGWQRALAVVCDFKLFLYDIAEGKTSQPSVIVSQVIDMRDEEFSVSSVLASDVIHASRKDIPCIFRVTASQLSASSNKCSVLMLADSENEKSKWVCLLNELHRILKKNKLKDRSVYIPKEAYDSTLPLIKTTQAAAIIDHERIALGNEEGLFVVHVTKDEIIRVGDSKKVHQIELIPNEQLIAVISGRNRHVRLFPMSALDGRETEFFKLAETKGCQTIASGQVRHGALTCLCVAMKRQVLCYELNQSKTRHKKIKEIQVLGNVQWMSVFSERLCVGFQSGFLRYPLPGEGNPHSLLHPDDHTLSFIAQQPTDAICAVEISNKEFLLCFSSVGIYIDCQGRRSRQQELMWPAVPSSCCYNAPYLSVYSENAVDIFDVNSMEWIQTIPLKKVRPLNSEGSLNLLGLETIRLIYFKNKMAEGDELVVPETSDNSRKQMVRNINNKRRYSFRVPEEERMQQRREMLRDPEMRNKLISNPTNFNHIAHMGPGDGIQILKDLPMNLRPQESRTMFSGSVSIPSITKSRPEPGRSMSASSGLAARSSSQNGSALRREFSGGSYGSKRQPMTSPSDGSLSSGGMDQGSDVPARDYDREDSDSPRHSTASNSSNLSSPPSPISPHKTKSLSLESTDHVSWDT</sequence>
<feature type="domain" description="PH" evidence="25">
    <location>
        <begin position="1042"/>
        <end position="1161"/>
    </location>
</feature>
<dbReference type="SMART" id="SM00233">
    <property type="entry name" value="PH"/>
    <property type="match status" value="1"/>
</dbReference>
<dbReference type="InterPro" id="IPR001849">
    <property type="entry name" value="PH_domain"/>
</dbReference>
<dbReference type="FunFam" id="3.30.60.20:FF:000005">
    <property type="entry name" value="Non-specific serine/threonine protein kinase"/>
    <property type="match status" value="1"/>
</dbReference>
<evidence type="ECO:0000259" key="29">
    <source>
        <dbReference type="PROSITE" id="PS50219"/>
    </source>
</evidence>
<dbReference type="SUPFAM" id="SSF50729">
    <property type="entry name" value="PH domain-like"/>
    <property type="match status" value="1"/>
</dbReference>
<dbReference type="InterPro" id="IPR008271">
    <property type="entry name" value="Ser/Thr_kinase_AS"/>
</dbReference>
<evidence type="ECO:0000256" key="3">
    <source>
        <dbReference type="ARBA" id="ARBA00004510"/>
    </source>
</evidence>
<dbReference type="InterPro" id="IPR046349">
    <property type="entry name" value="C1-like_sf"/>
</dbReference>
<dbReference type="InterPro" id="IPR002219">
    <property type="entry name" value="PKC_DAG/PE"/>
</dbReference>
<keyword evidence="11 22" id="KW-0547">Nucleotide-binding</keyword>
<dbReference type="InterPro" id="IPR057529">
    <property type="entry name" value="MRCK/ROCK_PH"/>
</dbReference>
<dbReference type="InterPro" id="IPR014930">
    <property type="entry name" value="Myotonic_dystrophy_kinase_coil"/>
</dbReference>
<feature type="compositionally biased region" description="Polar residues" evidence="24">
    <location>
        <begin position="1565"/>
        <end position="1579"/>
    </location>
</feature>
<evidence type="ECO:0000256" key="15">
    <source>
        <dbReference type="ARBA" id="ARBA00022840"/>
    </source>
</evidence>
<dbReference type="PROSITE" id="PS50003">
    <property type="entry name" value="PH_DOMAIN"/>
    <property type="match status" value="1"/>
</dbReference>
<feature type="binding site" evidence="22">
    <location>
        <position position="106"/>
    </location>
    <ligand>
        <name>ATP</name>
        <dbReference type="ChEBI" id="CHEBI:30616"/>
    </ligand>
</feature>
<dbReference type="Gene3D" id="1.20.5.340">
    <property type="match status" value="1"/>
</dbReference>
<feature type="region of interest" description="Disordered" evidence="24">
    <location>
        <begin position="1565"/>
        <end position="1692"/>
    </location>
</feature>
<dbReference type="InterPro" id="IPR011993">
    <property type="entry name" value="PH-like_dom_sf"/>
</dbReference>
<comment type="catalytic activity">
    <reaction evidence="19">
        <text>L-seryl-[protein] + ATP = O-phospho-L-seryl-[protein] + ADP + H(+)</text>
        <dbReference type="Rhea" id="RHEA:17989"/>
        <dbReference type="Rhea" id="RHEA-COMP:9863"/>
        <dbReference type="Rhea" id="RHEA-COMP:11604"/>
        <dbReference type="ChEBI" id="CHEBI:15378"/>
        <dbReference type="ChEBI" id="CHEBI:29999"/>
        <dbReference type="ChEBI" id="CHEBI:30616"/>
        <dbReference type="ChEBI" id="CHEBI:83421"/>
        <dbReference type="ChEBI" id="CHEBI:456216"/>
        <dbReference type="EC" id="2.7.11.1"/>
    </reaction>
</comment>
<evidence type="ECO:0000256" key="6">
    <source>
        <dbReference type="ARBA" id="ARBA00022490"/>
    </source>
</evidence>
<dbReference type="Bgee" id="ENSMODG00000006246">
    <property type="expression patterns" value="Expressed in skeleton of lower jaw and 18 other cell types or tissues"/>
</dbReference>
<dbReference type="Pfam" id="PF00130">
    <property type="entry name" value="C1_1"/>
    <property type="match status" value="1"/>
</dbReference>
<accession>A0A5F8GAW1</accession>
<dbReference type="InterPro" id="IPR000095">
    <property type="entry name" value="CRIB_dom"/>
</dbReference>
<dbReference type="InterPro" id="IPR017441">
    <property type="entry name" value="Protein_kinase_ATP_BS"/>
</dbReference>
<dbReference type="PROSITE" id="PS00479">
    <property type="entry name" value="ZF_DAG_PE_1"/>
    <property type="match status" value="1"/>
</dbReference>
<evidence type="ECO:0000256" key="18">
    <source>
        <dbReference type="ARBA" id="ARBA00047899"/>
    </source>
</evidence>
<evidence type="ECO:0000256" key="12">
    <source>
        <dbReference type="ARBA" id="ARBA00022771"/>
    </source>
</evidence>
<dbReference type="SUPFAM" id="SSF57889">
    <property type="entry name" value="Cysteine-rich domain"/>
    <property type="match status" value="1"/>
</dbReference>
<keyword evidence="10" id="KW-0479">Metal-binding</keyword>
<feature type="compositionally biased region" description="Basic and acidic residues" evidence="24">
    <location>
        <begin position="939"/>
        <end position="951"/>
    </location>
</feature>
<feature type="coiled-coil region" evidence="23">
    <location>
        <begin position="701"/>
        <end position="820"/>
    </location>
</feature>
<comment type="cofactor">
    <cofactor evidence="1">
        <name>Mg(2+)</name>
        <dbReference type="ChEBI" id="CHEBI:18420"/>
    </cofactor>
</comment>
<dbReference type="CDD" id="cd20864">
    <property type="entry name" value="C1_MRCKalpha"/>
    <property type="match status" value="1"/>
</dbReference>